<dbReference type="AlphaFoldDB" id="A0AAW2VX91"/>
<dbReference type="InterPro" id="IPR029472">
    <property type="entry name" value="Copia-like_N"/>
</dbReference>
<organism evidence="3">
    <name type="scientific">Sesamum latifolium</name>
    <dbReference type="NCBI Taxonomy" id="2727402"/>
    <lineage>
        <taxon>Eukaryota</taxon>
        <taxon>Viridiplantae</taxon>
        <taxon>Streptophyta</taxon>
        <taxon>Embryophyta</taxon>
        <taxon>Tracheophyta</taxon>
        <taxon>Spermatophyta</taxon>
        <taxon>Magnoliopsida</taxon>
        <taxon>eudicotyledons</taxon>
        <taxon>Gunneridae</taxon>
        <taxon>Pentapetalae</taxon>
        <taxon>asterids</taxon>
        <taxon>lamiids</taxon>
        <taxon>Lamiales</taxon>
        <taxon>Pedaliaceae</taxon>
        <taxon>Sesamum</taxon>
    </lineage>
</organism>
<feature type="region of interest" description="Disordered" evidence="1">
    <location>
        <begin position="121"/>
        <end position="184"/>
    </location>
</feature>
<proteinExistence type="predicted"/>
<feature type="compositionally biased region" description="Polar residues" evidence="1">
    <location>
        <begin position="126"/>
        <end position="137"/>
    </location>
</feature>
<sequence>MAQDPEILKVQPSDNPGMSLVSAPLDGTNFLAWSRSIKIALGAKMKLSFINGRGEKPKETDENYEQWILMLEPLPTVSEAYSMILRVEKEREVHLGSSNTGQNMAMQAKGSNFRKRNLVEQRRQDGASTSRTFNVATSEDHAQNTVDELDLSEMIRNEIQRDMGDTHSAASGSEDYHEFSGPQD</sequence>
<dbReference type="Pfam" id="PF14244">
    <property type="entry name" value="Retrotran_gag_3"/>
    <property type="match status" value="1"/>
</dbReference>
<name>A0AAW2VX91_9LAMI</name>
<accession>A0AAW2VX91</accession>
<comment type="caution">
    <text evidence="3">The sequence shown here is derived from an EMBL/GenBank/DDBJ whole genome shotgun (WGS) entry which is preliminary data.</text>
</comment>
<dbReference type="PANTHER" id="PTHR37610">
    <property type="entry name" value="CCHC-TYPE DOMAIN-CONTAINING PROTEIN"/>
    <property type="match status" value="1"/>
</dbReference>
<feature type="domain" description="Retrotransposon Copia-like N-terminal" evidence="2">
    <location>
        <begin position="11"/>
        <end position="58"/>
    </location>
</feature>
<reference evidence="3" key="1">
    <citation type="submission" date="2020-06" db="EMBL/GenBank/DDBJ databases">
        <authorList>
            <person name="Li T."/>
            <person name="Hu X."/>
            <person name="Zhang T."/>
            <person name="Song X."/>
            <person name="Zhang H."/>
            <person name="Dai N."/>
            <person name="Sheng W."/>
            <person name="Hou X."/>
            <person name="Wei L."/>
        </authorList>
    </citation>
    <scope>NUCLEOTIDE SEQUENCE</scope>
    <source>
        <strain evidence="3">KEN1</strain>
        <tissue evidence="3">Leaf</tissue>
    </source>
</reference>
<reference evidence="3" key="2">
    <citation type="journal article" date="2024" name="Plant">
        <title>Genomic evolution and insights into agronomic trait innovations of Sesamum species.</title>
        <authorList>
            <person name="Miao H."/>
            <person name="Wang L."/>
            <person name="Qu L."/>
            <person name="Liu H."/>
            <person name="Sun Y."/>
            <person name="Le M."/>
            <person name="Wang Q."/>
            <person name="Wei S."/>
            <person name="Zheng Y."/>
            <person name="Lin W."/>
            <person name="Duan Y."/>
            <person name="Cao H."/>
            <person name="Xiong S."/>
            <person name="Wang X."/>
            <person name="Wei L."/>
            <person name="Li C."/>
            <person name="Ma Q."/>
            <person name="Ju M."/>
            <person name="Zhao R."/>
            <person name="Li G."/>
            <person name="Mu C."/>
            <person name="Tian Q."/>
            <person name="Mei H."/>
            <person name="Zhang T."/>
            <person name="Gao T."/>
            <person name="Zhang H."/>
        </authorList>
    </citation>
    <scope>NUCLEOTIDE SEQUENCE</scope>
    <source>
        <strain evidence="3">KEN1</strain>
    </source>
</reference>
<evidence type="ECO:0000313" key="3">
    <source>
        <dbReference type="EMBL" id="KAL0434017.1"/>
    </source>
</evidence>
<dbReference type="PANTHER" id="PTHR37610:SF40">
    <property type="entry name" value="OS01G0909600 PROTEIN"/>
    <property type="match status" value="1"/>
</dbReference>
<gene>
    <name evidence="3" type="ORF">Slati_2736000</name>
</gene>
<feature type="compositionally biased region" description="Basic and acidic residues" evidence="1">
    <location>
        <begin position="153"/>
        <end position="165"/>
    </location>
</feature>
<protein>
    <recommendedName>
        <fullName evidence="2">Retrotransposon Copia-like N-terminal domain-containing protein</fullName>
    </recommendedName>
</protein>
<evidence type="ECO:0000256" key="1">
    <source>
        <dbReference type="SAM" id="MobiDB-lite"/>
    </source>
</evidence>
<dbReference type="EMBL" id="JACGWN010000009">
    <property type="protein sequence ID" value="KAL0434017.1"/>
    <property type="molecule type" value="Genomic_DNA"/>
</dbReference>
<evidence type="ECO:0000259" key="2">
    <source>
        <dbReference type="Pfam" id="PF14244"/>
    </source>
</evidence>